<proteinExistence type="inferred from homology"/>
<dbReference type="OrthoDB" id="420669at2759"/>
<feature type="transmembrane region" description="Helical" evidence="3">
    <location>
        <begin position="320"/>
        <end position="342"/>
    </location>
</feature>
<evidence type="ECO:0000256" key="2">
    <source>
        <dbReference type="SAM" id="MobiDB-lite"/>
    </source>
</evidence>
<reference evidence="5 6" key="1">
    <citation type="journal article" date="2018" name="Evol. Lett.">
        <title>Horizontal gene cluster transfer increased hallucinogenic mushroom diversity.</title>
        <authorList>
            <person name="Reynolds H.T."/>
            <person name="Vijayakumar V."/>
            <person name="Gluck-Thaler E."/>
            <person name="Korotkin H.B."/>
            <person name="Matheny P.B."/>
            <person name="Slot J.C."/>
        </authorList>
    </citation>
    <scope>NUCLEOTIDE SEQUENCE [LARGE SCALE GENOMIC DNA]</scope>
    <source>
        <strain evidence="5 6">2631</strain>
    </source>
</reference>
<dbReference type="GO" id="GO:0016020">
    <property type="term" value="C:membrane"/>
    <property type="evidence" value="ECO:0007669"/>
    <property type="project" value="InterPro"/>
</dbReference>
<dbReference type="Pfam" id="PF00344">
    <property type="entry name" value="SecY"/>
    <property type="match status" value="1"/>
</dbReference>
<dbReference type="Pfam" id="PF10559">
    <property type="entry name" value="Plug_translocon"/>
    <property type="match status" value="1"/>
</dbReference>
<dbReference type="InterPro" id="IPR019561">
    <property type="entry name" value="Translocon_Sec61/SecY_plug_dom"/>
</dbReference>
<keyword evidence="3" id="KW-0472">Membrane</keyword>
<protein>
    <recommendedName>
        <fullName evidence="4">Translocon Sec61/SecY plug domain-containing protein</fullName>
    </recommendedName>
</protein>
<organism evidence="5 6">
    <name type="scientific">Psilocybe cyanescens</name>
    <dbReference type="NCBI Taxonomy" id="93625"/>
    <lineage>
        <taxon>Eukaryota</taxon>
        <taxon>Fungi</taxon>
        <taxon>Dikarya</taxon>
        <taxon>Basidiomycota</taxon>
        <taxon>Agaricomycotina</taxon>
        <taxon>Agaricomycetes</taxon>
        <taxon>Agaricomycetidae</taxon>
        <taxon>Agaricales</taxon>
        <taxon>Agaricineae</taxon>
        <taxon>Strophariaceae</taxon>
        <taxon>Psilocybe</taxon>
    </lineage>
</organism>
<dbReference type="EMBL" id="NHYD01000466">
    <property type="protein sequence ID" value="PPQ94108.1"/>
    <property type="molecule type" value="Genomic_DNA"/>
</dbReference>
<keyword evidence="3" id="KW-0812">Transmembrane</keyword>
<dbReference type="Proteomes" id="UP000283269">
    <property type="component" value="Unassembled WGS sequence"/>
</dbReference>
<evidence type="ECO:0000256" key="1">
    <source>
        <dbReference type="RuleBase" id="RU004349"/>
    </source>
</evidence>
<name>A0A409XTQ1_PSICY</name>
<dbReference type="AlphaFoldDB" id="A0A409XTQ1"/>
<dbReference type="SUPFAM" id="SSF103491">
    <property type="entry name" value="Preprotein translocase SecY subunit"/>
    <property type="match status" value="1"/>
</dbReference>
<comment type="similarity">
    <text evidence="1">Belongs to the SecY/SEC61-alpha family.</text>
</comment>
<keyword evidence="3" id="KW-1133">Transmembrane helix</keyword>
<comment type="caution">
    <text evidence="5">The sequence shown here is derived from an EMBL/GenBank/DDBJ whole genome shotgun (WGS) entry which is preliminary data.</text>
</comment>
<feature type="region of interest" description="Disordered" evidence="2">
    <location>
        <begin position="88"/>
        <end position="111"/>
    </location>
</feature>
<dbReference type="InParanoid" id="A0A409XTQ1"/>
<gene>
    <name evidence="5" type="ORF">CVT25_009258</name>
</gene>
<accession>A0A409XTQ1</accession>
<dbReference type="InterPro" id="IPR002208">
    <property type="entry name" value="SecY/SEC61-alpha"/>
</dbReference>
<feature type="domain" description="Translocon Sec61/SecY plug" evidence="4">
    <location>
        <begin position="216"/>
        <end position="250"/>
    </location>
</feature>
<dbReference type="InterPro" id="IPR023201">
    <property type="entry name" value="SecY_dom_sf"/>
</dbReference>
<dbReference type="PANTHER" id="PTHR10906">
    <property type="entry name" value="SECY/SEC61-ALPHA FAMILY MEMBER"/>
    <property type="match status" value="1"/>
</dbReference>
<evidence type="ECO:0000259" key="4">
    <source>
        <dbReference type="Pfam" id="PF10559"/>
    </source>
</evidence>
<sequence length="552" mass="61144">MSLRYCLILSSRLFTTSSYLGMRSNQCLFTTSRVNGQPPCRPFPTISANLVFILPNPKPERQTQLPAYVSPPSAHAYIISHTYHTTPRRTAHAVPPPAHPAPSTSPGHRRGNVVRYPGSTPPLDAVRDHAVEVREHFKVRGRDAPAARREWALDEDDDDEGCEGEEKQGLTATGIGMRYGSGLSVRFLNLIWPFLCILPEVSSPDRKLLCTAVALLIFLVCSQVPLYRIMSSYSSDPLYWMRVIIASNRGTPMELGITHIITSRMIIQLLEGVNLIYVDFSLKEDRALSSGAQKLFTLIIALGQAPVYVFTELYGQPSDLGAGVCLLLVIQLIFAALIVILLDEFLQKGYGLGIGRQPVHRDEHLPVDHVEGFLAYHCEHLQSALTSITFIMLQMLTPRFLRNLLVKILGVWEASFKFFFSSDVGILADPLEDSPQLRATGRIAYCMFPPHILKEAVLDPIHTAIYITFMLSACALFSKTWIEISGSRPQGVAKQLKNQQMVMAVLKQVIPTAISFDGAILSLLSAAADLSVWEIGMRKLCGPEMAAFGDLL</sequence>
<keyword evidence="6" id="KW-1185">Reference proteome</keyword>
<dbReference type="Gene3D" id="1.10.3370.10">
    <property type="entry name" value="SecY subunit domain"/>
    <property type="match status" value="2"/>
</dbReference>
<evidence type="ECO:0000313" key="5">
    <source>
        <dbReference type="EMBL" id="PPQ94108.1"/>
    </source>
</evidence>
<evidence type="ECO:0000313" key="6">
    <source>
        <dbReference type="Proteomes" id="UP000283269"/>
    </source>
</evidence>
<evidence type="ECO:0000256" key="3">
    <source>
        <dbReference type="SAM" id="Phobius"/>
    </source>
</evidence>
<dbReference type="GO" id="GO:0015031">
    <property type="term" value="P:protein transport"/>
    <property type="evidence" value="ECO:0007669"/>
    <property type="project" value="InterPro"/>
</dbReference>
<dbReference type="STRING" id="93625.A0A409XTQ1"/>